<dbReference type="AlphaFoldDB" id="A0A4R8H2G4"/>
<accession>A0A4R8H2G4</accession>
<dbReference type="STRING" id="926561.GCA_000379025_00691"/>
<gene>
    <name evidence="1" type="ORF">C7959_12613</name>
</gene>
<name>A0A4R8H2G4_9FIRM</name>
<protein>
    <submittedName>
        <fullName evidence="1">Uncharacterized protein DUF1850</fullName>
    </submittedName>
</protein>
<organism evidence="1 2">
    <name type="scientific">Orenia marismortui</name>
    <dbReference type="NCBI Taxonomy" id="46469"/>
    <lineage>
        <taxon>Bacteria</taxon>
        <taxon>Bacillati</taxon>
        <taxon>Bacillota</taxon>
        <taxon>Clostridia</taxon>
        <taxon>Halanaerobiales</taxon>
        <taxon>Halobacteroidaceae</taxon>
        <taxon>Orenia</taxon>
    </lineage>
</organism>
<proteinExistence type="predicted"/>
<dbReference type="Proteomes" id="UP000295832">
    <property type="component" value="Unassembled WGS sequence"/>
</dbReference>
<reference evidence="1 2" key="1">
    <citation type="submission" date="2019-03" db="EMBL/GenBank/DDBJ databases">
        <title>Subsurface microbial communities from deep shales in Ohio and West Virginia, USA.</title>
        <authorList>
            <person name="Wrighton K."/>
        </authorList>
    </citation>
    <scope>NUCLEOTIDE SEQUENCE [LARGE SCALE GENOMIC DNA]</scope>
    <source>
        <strain evidence="1 2">MSL 6dP</strain>
    </source>
</reference>
<evidence type="ECO:0000313" key="1">
    <source>
        <dbReference type="EMBL" id="TDX48796.1"/>
    </source>
</evidence>
<dbReference type="EMBL" id="SOEG01000026">
    <property type="protein sequence ID" value="TDX48796.1"/>
    <property type="molecule type" value="Genomic_DNA"/>
</dbReference>
<dbReference type="Pfam" id="PF08905">
    <property type="entry name" value="DUF1850"/>
    <property type="match status" value="1"/>
</dbReference>
<keyword evidence="2" id="KW-1185">Reference proteome</keyword>
<comment type="caution">
    <text evidence="1">The sequence shown here is derived from an EMBL/GenBank/DDBJ whole genome shotgun (WGS) entry which is preliminary data.</text>
</comment>
<sequence length="157" mass="18503">MIVVLIGVGLFKEDFLVMKEANSGKIIWQKSNVEDLEFAIEYMHSVEKTPVWDYFKVENGKILLTGTRYESYGAGLPYLQEYDYIVENEEFIINGIDKVLDNIPVRVSDFAKHKFLVEDKEYKLYEMTRPQNLLIIEVENVSELAMLTRRIKQWLRN</sequence>
<dbReference type="InterPro" id="IPR015001">
    <property type="entry name" value="DUF1850"/>
</dbReference>
<evidence type="ECO:0000313" key="2">
    <source>
        <dbReference type="Proteomes" id="UP000295832"/>
    </source>
</evidence>